<keyword evidence="2" id="KW-1185">Reference proteome</keyword>
<sequence length="298" mass="33781">MKKDLLLVFGAILIAFTTNAQFNEYKYVVVPIKFSAFKNQNQFKTSTIIKYELARKGLNVAYSDNLPEELKNNRCLGLNLDLLDDSGMFATRVILAFTNCDGVEVYRSKEGKSKDKNFEVSYREAIQDASASMDPINYAYQEPATQSDQKAQKETVTIPIGNDIKEIKKDTITINMGNDIKQVDETPLQTDVQEQQINVVEKVEDSEVTKEEVSIQEEKEPMEETIQTLYAQSVGEGYQLVDTSPKVVYELTPTTLQDTFLVKGVDESSGILYKKDGKWILEYESKNGKVVRELNVKF</sequence>
<reference evidence="1 2" key="1">
    <citation type="submission" date="2020-04" db="EMBL/GenBank/DDBJ databases">
        <authorList>
            <person name="Yoon J."/>
        </authorList>
    </citation>
    <scope>NUCLEOTIDE SEQUENCE [LARGE SCALE GENOMIC DNA]</scope>
    <source>
        <strain evidence="1 2">DJ-13</strain>
    </source>
</reference>
<dbReference type="Proteomes" id="UP000718451">
    <property type="component" value="Unassembled WGS sequence"/>
</dbReference>
<accession>A0ABX1GUB1</accession>
<proteinExistence type="predicted"/>
<dbReference type="EMBL" id="JAAWWL010000002">
    <property type="protein sequence ID" value="NKI33243.1"/>
    <property type="molecule type" value="Genomic_DNA"/>
</dbReference>
<dbReference type="RefSeq" id="WP_168553383.1">
    <property type="nucleotide sequence ID" value="NZ_JAAWWL010000002.1"/>
</dbReference>
<name>A0ABX1GUB1_9FLAO</name>
<evidence type="ECO:0000313" key="1">
    <source>
        <dbReference type="EMBL" id="NKI33243.1"/>
    </source>
</evidence>
<comment type="caution">
    <text evidence="1">The sequence shown here is derived from an EMBL/GenBank/DDBJ whole genome shotgun (WGS) entry which is preliminary data.</text>
</comment>
<gene>
    <name evidence="1" type="ORF">HCU67_14900</name>
</gene>
<protein>
    <recommendedName>
        <fullName evidence="3">Secreted protein</fullName>
    </recommendedName>
</protein>
<organism evidence="1 2">
    <name type="scientific">Croceivirga thetidis</name>
    <dbReference type="NCBI Taxonomy" id="2721623"/>
    <lineage>
        <taxon>Bacteria</taxon>
        <taxon>Pseudomonadati</taxon>
        <taxon>Bacteroidota</taxon>
        <taxon>Flavobacteriia</taxon>
        <taxon>Flavobacteriales</taxon>
        <taxon>Flavobacteriaceae</taxon>
        <taxon>Croceivirga</taxon>
    </lineage>
</organism>
<evidence type="ECO:0000313" key="2">
    <source>
        <dbReference type="Proteomes" id="UP000718451"/>
    </source>
</evidence>
<evidence type="ECO:0008006" key="3">
    <source>
        <dbReference type="Google" id="ProtNLM"/>
    </source>
</evidence>